<dbReference type="HOGENOM" id="CLU_052345_4_2_5"/>
<keyword evidence="6" id="KW-1185">Reference proteome</keyword>
<dbReference type="InterPro" id="IPR020449">
    <property type="entry name" value="Tscrpt_reg_AraC-type_HTH"/>
</dbReference>
<feature type="domain" description="HTH araC/xylS-type" evidence="4">
    <location>
        <begin position="196"/>
        <end position="292"/>
    </location>
</feature>
<dbReference type="STRING" id="269796.Rru_A0862"/>
<dbReference type="InterPro" id="IPR053142">
    <property type="entry name" value="PchR_regulatory_protein"/>
</dbReference>
<dbReference type="AlphaFoldDB" id="Q2RW32"/>
<sequence>MRELRSSDFFTDRPAVTGMPLEVEVKPVSLQTGMMVSLMSLPSAFEATAYNDRPFIHFSCLFQGMVDVTFGGGAFRLEPGALLTSYAPEERFHLSFSGPYRTIELMVTPETLAALAGPQYDRIGDDIHRGFCVHHKANDRRVRDAAARLAWLMDEGQAPPLLIHAATLEFLAWHLASYRSAEDGEAVPLRERKLLLAARERLLQDLSAPPTIAELARETGLNQLKLKRGFKTVFGHSVYGLFQRERMDRARLLLQHHGVTETAMMLGYSNVSHFGAAFRKQFGILPREARRGALG</sequence>
<dbReference type="PANTHER" id="PTHR47893">
    <property type="entry name" value="REGULATORY PROTEIN PCHR"/>
    <property type="match status" value="1"/>
</dbReference>
<dbReference type="PRINTS" id="PR00032">
    <property type="entry name" value="HTHARAC"/>
</dbReference>
<dbReference type="EnsemblBacteria" id="ABC21663">
    <property type="protein sequence ID" value="ABC21663"/>
    <property type="gene ID" value="Rru_A0862"/>
</dbReference>
<dbReference type="KEGG" id="rru:Rru_A0862"/>
<dbReference type="InterPro" id="IPR018060">
    <property type="entry name" value="HTH_AraC"/>
</dbReference>
<evidence type="ECO:0000313" key="5">
    <source>
        <dbReference type="EMBL" id="ABC21663.1"/>
    </source>
</evidence>
<proteinExistence type="predicted"/>
<organism evidence="5 6">
    <name type="scientific">Rhodospirillum rubrum (strain ATCC 11170 / ATH 1.1.1 / DSM 467 / LMG 4362 / NCIMB 8255 / S1)</name>
    <dbReference type="NCBI Taxonomy" id="269796"/>
    <lineage>
        <taxon>Bacteria</taxon>
        <taxon>Pseudomonadati</taxon>
        <taxon>Pseudomonadota</taxon>
        <taxon>Alphaproteobacteria</taxon>
        <taxon>Rhodospirillales</taxon>
        <taxon>Rhodospirillaceae</taxon>
        <taxon>Rhodospirillum</taxon>
    </lineage>
</organism>
<dbReference type="eggNOG" id="COG2207">
    <property type="taxonomic scope" value="Bacteria"/>
</dbReference>
<evidence type="ECO:0000256" key="2">
    <source>
        <dbReference type="ARBA" id="ARBA00023125"/>
    </source>
</evidence>
<gene>
    <name evidence="5" type="ordered locus">Rru_A0862</name>
</gene>
<dbReference type="InterPro" id="IPR009057">
    <property type="entry name" value="Homeodomain-like_sf"/>
</dbReference>
<keyword evidence="3" id="KW-0804">Transcription</keyword>
<dbReference type="EMBL" id="CP000230">
    <property type="protein sequence ID" value="ABC21663.1"/>
    <property type="molecule type" value="Genomic_DNA"/>
</dbReference>
<dbReference type="Proteomes" id="UP000001929">
    <property type="component" value="Chromosome"/>
</dbReference>
<keyword evidence="1" id="KW-0805">Transcription regulation</keyword>
<dbReference type="SUPFAM" id="SSF46689">
    <property type="entry name" value="Homeodomain-like"/>
    <property type="match status" value="2"/>
</dbReference>
<dbReference type="PANTHER" id="PTHR47893:SF1">
    <property type="entry name" value="REGULATORY PROTEIN PCHR"/>
    <property type="match status" value="1"/>
</dbReference>
<reference evidence="5 6" key="1">
    <citation type="journal article" date="2011" name="Stand. Genomic Sci.">
        <title>Complete genome sequence of Rhodospirillum rubrum type strain (S1).</title>
        <authorList>
            <person name="Munk A.C."/>
            <person name="Copeland A."/>
            <person name="Lucas S."/>
            <person name="Lapidus A."/>
            <person name="Del Rio T.G."/>
            <person name="Barry K."/>
            <person name="Detter J.C."/>
            <person name="Hammon N."/>
            <person name="Israni S."/>
            <person name="Pitluck S."/>
            <person name="Brettin T."/>
            <person name="Bruce D."/>
            <person name="Han C."/>
            <person name="Tapia R."/>
            <person name="Gilna P."/>
            <person name="Schmutz J."/>
            <person name="Larimer F."/>
            <person name="Land M."/>
            <person name="Kyrpides N.C."/>
            <person name="Mavromatis K."/>
            <person name="Richardson P."/>
            <person name="Rohde M."/>
            <person name="Goker M."/>
            <person name="Klenk H.P."/>
            <person name="Zhang Y."/>
            <person name="Roberts G.P."/>
            <person name="Reslewic S."/>
            <person name="Schwartz D.C."/>
        </authorList>
    </citation>
    <scope>NUCLEOTIDE SEQUENCE [LARGE SCALE GENOMIC DNA]</scope>
    <source>
        <strain evidence="6">ATCC 11170 / ATH 1.1.1 / DSM 467 / LMG 4362 / NCIMB 8255 / S1</strain>
    </source>
</reference>
<name>Q2RW32_RHORT</name>
<evidence type="ECO:0000256" key="1">
    <source>
        <dbReference type="ARBA" id="ARBA00023015"/>
    </source>
</evidence>
<dbReference type="GO" id="GO:0003700">
    <property type="term" value="F:DNA-binding transcription factor activity"/>
    <property type="evidence" value="ECO:0007669"/>
    <property type="project" value="InterPro"/>
</dbReference>
<protein>
    <submittedName>
        <fullName evidence="5">Transcriptional regulator, AraC family</fullName>
    </submittedName>
</protein>
<dbReference type="GO" id="GO:0043565">
    <property type="term" value="F:sequence-specific DNA binding"/>
    <property type="evidence" value="ECO:0007669"/>
    <property type="project" value="InterPro"/>
</dbReference>
<dbReference type="PROSITE" id="PS00041">
    <property type="entry name" value="HTH_ARAC_FAMILY_1"/>
    <property type="match status" value="1"/>
</dbReference>
<dbReference type="PhylomeDB" id="Q2RW32"/>
<accession>Q2RW32</accession>
<dbReference type="SMART" id="SM00342">
    <property type="entry name" value="HTH_ARAC"/>
    <property type="match status" value="1"/>
</dbReference>
<dbReference type="Pfam" id="PF12833">
    <property type="entry name" value="HTH_18"/>
    <property type="match status" value="1"/>
</dbReference>
<evidence type="ECO:0000256" key="3">
    <source>
        <dbReference type="ARBA" id="ARBA00023163"/>
    </source>
</evidence>
<evidence type="ECO:0000313" key="6">
    <source>
        <dbReference type="Proteomes" id="UP000001929"/>
    </source>
</evidence>
<dbReference type="InterPro" id="IPR018062">
    <property type="entry name" value="HTH_AraC-typ_CS"/>
</dbReference>
<dbReference type="PATRIC" id="fig|269796.9.peg.917"/>
<keyword evidence="2" id="KW-0238">DNA-binding</keyword>
<dbReference type="Gene3D" id="1.10.10.60">
    <property type="entry name" value="Homeodomain-like"/>
    <property type="match status" value="1"/>
</dbReference>
<dbReference type="PROSITE" id="PS01124">
    <property type="entry name" value="HTH_ARAC_FAMILY_2"/>
    <property type="match status" value="1"/>
</dbReference>
<evidence type="ECO:0000259" key="4">
    <source>
        <dbReference type="PROSITE" id="PS01124"/>
    </source>
</evidence>